<proteinExistence type="predicted"/>
<sequence length="335" mass="36482">MSTLGLLLSSKLSIFALKIPQTHSHPPISPPPTMPSAAALSELFWCLVGPWMFLYTVATYLPGTVLRLAREGNPASLLSLSRLQGAWFNAFWSFWGPQIRTGRHGHVSALLEGRVSAGHVVETPVHPPVGGVVLEIGPGAGYWVNLFSSSSKHSAPAAGPGSGAGGLRRRVAEGVTRVYGVEPNADAHPALRQSVKEAGLEGVYEIVPAGIESLSDPSVWDGKIEKGSVDCIFSILCLCSIPEPERNIQELYSYLKKGGRWYLYEHVQVSRSLPIRLYQRFVNIFWPRALNGCQLCRNTGQTLQSAGPWSKVDIAQPPEEPWCQVVPHIFGTLTK</sequence>
<accession>A0A484FE79</accession>
<reference evidence="3" key="1">
    <citation type="journal article" date="2013" name="New Phytol.">
        <title>Comparative genomic and transcriptomic analyses reveal the hemibiotrophic stage shift of Colletotrichum fungi.</title>
        <authorList>
            <person name="Gan P."/>
            <person name="Ikeda K."/>
            <person name="Irieda H."/>
            <person name="Narusaka M."/>
            <person name="O'Connell R.J."/>
            <person name="Narusaka Y."/>
            <person name="Takano Y."/>
            <person name="Kubo Y."/>
            <person name="Shirasu K."/>
        </authorList>
    </citation>
    <scope>NUCLEOTIDE SEQUENCE [LARGE SCALE GENOMIC DNA]</scope>
    <source>
        <strain evidence="3">104-T / ATCC 96160 / CBS 514.97 / LARS 414 / MAFF 240422</strain>
    </source>
</reference>
<reference evidence="3" key="2">
    <citation type="journal article" date="2019" name="Mol. Plant Microbe Interact.">
        <title>Genome sequence resources for four phytopathogenic fungi from the Colletotrichum orbiculare species complex.</title>
        <authorList>
            <person name="Gan P."/>
            <person name="Tsushima A."/>
            <person name="Narusaka M."/>
            <person name="Narusaka Y."/>
            <person name="Takano Y."/>
            <person name="Kubo Y."/>
            <person name="Shirasu K."/>
        </authorList>
    </citation>
    <scope>GENOME REANNOTATION</scope>
    <source>
        <strain evidence="3">104-T / ATCC 96160 / CBS 514.97 / LARS 414 / MAFF 240422</strain>
    </source>
</reference>
<dbReference type="OrthoDB" id="540004at2759"/>
<keyword evidence="3" id="KW-1185">Reference proteome</keyword>
<feature type="signal peptide" evidence="1">
    <location>
        <begin position="1"/>
        <end position="24"/>
    </location>
</feature>
<dbReference type="EMBL" id="AMCV02000038">
    <property type="protein sequence ID" value="TDZ15826.1"/>
    <property type="molecule type" value="Genomic_DNA"/>
</dbReference>
<evidence type="ECO:0000313" key="2">
    <source>
        <dbReference type="EMBL" id="TDZ15826.1"/>
    </source>
</evidence>
<dbReference type="InterPro" id="IPR029063">
    <property type="entry name" value="SAM-dependent_MTases_sf"/>
</dbReference>
<dbReference type="GO" id="GO:0032259">
    <property type="term" value="P:methylation"/>
    <property type="evidence" value="ECO:0007669"/>
    <property type="project" value="UniProtKB-KW"/>
</dbReference>
<dbReference type="PANTHER" id="PTHR45036">
    <property type="entry name" value="METHYLTRANSFERASE LIKE 7B"/>
    <property type="match status" value="1"/>
</dbReference>
<gene>
    <name evidence="2" type="primary">METTL7A</name>
    <name evidence="2" type="ORF">Cob_v011290</name>
</gene>
<dbReference type="SUPFAM" id="SSF53335">
    <property type="entry name" value="S-adenosyl-L-methionine-dependent methyltransferases"/>
    <property type="match status" value="1"/>
</dbReference>
<keyword evidence="1" id="KW-0732">Signal</keyword>
<comment type="caution">
    <text evidence="2">The sequence shown here is derived from an EMBL/GenBank/DDBJ whole genome shotgun (WGS) entry which is preliminary data.</text>
</comment>
<organism evidence="2 3">
    <name type="scientific">Colletotrichum orbiculare (strain 104-T / ATCC 96160 / CBS 514.97 / LARS 414 / MAFF 240422)</name>
    <name type="common">Cucumber anthracnose fungus</name>
    <name type="synonym">Colletotrichum lagenarium</name>
    <dbReference type="NCBI Taxonomy" id="1213857"/>
    <lineage>
        <taxon>Eukaryota</taxon>
        <taxon>Fungi</taxon>
        <taxon>Dikarya</taxon>
        <taxon>Ascomycota</taxon>
        <taxon>Pezizomycotina</taxon>
        <taxon>Sordariomycetes</taxon>
        <taxon>Hypocreomycetidae</taxon>
        <taxon>Glomerellales</taxon>
        <taxon>Glomerellaceae</taxon>
        <taxon>Colletotrichum</taxon>
        <taxon>Colletotrichum orbiculare species complex</taxon>
    </lineage>
</organism>
<dbReference type="AlphaFoldDB" id="A0A484FE79"/>
<dbReference type="CDD" id="cd02440">
    <property type="entry name" value="AdoMet_MTases"/>
    <property type="match status" value="1"/>
</dbReference>
<dbReference type="GO" id="GO:0008168">
    <property type="term" value="F:methyltransferase activity"/>
    <property type="evidence" value="ECO:0007669"/>
    <property type="project" value="UniProtKB-KW"/>
</dbReference>
<evidence type="ECO:0000256" key="1">
    <source>
        <dbReference type="SAM" id="SignalP"/>
    </source>
</evidence>
<evidence type="ECO:0000313" key="3">
    <source>
        <dbReference type="Proteomes" id="UP000014480"/>
    </source>
</evidence>
<dbReference type="PANTHER" id="PTHR45036:SF1">
    <property type="entry name" value="METHYLTRANSFERASE LIKE 7A"/>
    <property type="match status" value="1"/>
</dbReference>
<protein>
    <submittedName>
        <fullName evidence="2">Methyltransferase-like protein 7A</fullName>
    </submittedName>
</protein>
<dbReference type="Pfam" id="PF13489">
    <property type="entry name" value="Methyltransf_23"/>
    <property type="match status" value="1"/>
</dbReference>
<dbReference type="Gene3D" id="3.40.50.150">
    <property type="entry name" value="Vaccinia Virus protein VP39"/>
    <property type="match status" value="1"/>
</dbReference>
<dbReference type="InterPro" id="IPR052356">
    <property type="entry name" value="Thiol_S-MT"/>
</dbReference>
<feature type="chain" id="PRO_5019862184" evidence="1">
    <location>
        <begin position="25"/>
        <end position="335"/>
    </location>
</feature>
<dbReference type="STRING" id="1213857.A0A484FE79"/>
<dbReference type="Proteomes" id="UP000014480">
    <property type="component" value="Unassembled WGS sequence"/>
</dbReference>
<name>A0A484FE79_COLOR</name>